<feature type="region of interest" description="Disordered" evidence="7">
    <location>
        <begin position="476"/>
        <end position="496"/>
    </location>
</feature>
<dbReference type="Pfam" id="PF01734">
    <property type="entry name" value="Patatin"/>
    <property type="match status" value="1"/>
</dbReference>
<proteinExistence type="inferred from homology"/>
<evidence type="ECO:0000256" key="5">
    <source>
        <dbReference type="PROSITE-ProRule" id="PRU01161"/>
    </source>
</evidence>
<dbReference type="Gene3D" id="3.40.1090.10">
    <property type="entry name" value="Cytosolic phospholipase A2 catalytic domain"/>
    <property type="match status" value="1"/>
</dbReference>
<comment type="function">
    <text evidence="6">Lipolytic acyl hydrolase (LAH).</text>
</comment>
<evidence type="ECO:0000313" key="9">
    <source>
        <dbReference type="EMBL" id="KAK7331256.1"/>
    </source>
</evidence>
<keyword evidence="3 6" id="KW-0442">Lipid degradation</keyword>
<dbReference type="EMBL" id="JAYMYQ010000005">
    <property type="protein sequence ID" value="KAK7331256.1"/>
    <property type="molecule type" value="Genomic_DNA"/>
</dbReference>
<gene>
    <name evidence="9" type="ORF">VNO77_25476</name>
</gene>
<feature type="compositionally biased region" description="Low complexity" evidence="7">
    <location>
        <begin position="477"/>
        <end position="496"/>
    </location>
</feature>
<dbReference type="EC" id="3.1.1.-" evidence="6"/>
<evidence type="ECO:0000256" key="6">
    <source>
        <dbReference type="RuleBase" id="RU361262"/>
    </source>
</evidence>
<dbReference type="GO" id="GO:0016787">
    <property type="term" value="F:hydrolase activity"/>
    <property type="evidence" value="ECO:0007669"/>
    <property type="project" value="UniProtKB-KW"/>
</dbReference>
<feature type="domain" description="PNPLA" evidence="8">
    <location>
        <begin position="129"/>
        <end position="323"/>
    </location>
</feature>
<comment type="domain">
    <text evidence="6">The nitrogen atoms of the two glycine residues in the GGXR motif define the oxyanion hole, and stabilize the oxyanion that forms during the nucleophilic attack by the catalytic serine during substrate cleavage.</text>
</comment>
<keyword evidence="10" id="KW-1185">Reference proteome</keyword>
<name>A0AAN9L9I6_CANGL</name>
<evidence type="ECO:0000256" key="7">
    <source>
        <dbReference type="SAM" id="MobiDB-lite"/>
    </source>
</evidence>
<evidence type="ECO:0000259" key="8">
    <source>
        <dbReference type="PROSITE" id="PS51635"/>
    </source>
</evidence>
<comment type="caution">
    <text evidence="9">The sequence shown here is derived from an EMBL/GenBank/DDBJ whole genome shotgun (WGS) entry which is preliminary data.</text>
</comment>
<dbReference type="InterPro" id="IPR016035">
    <property type="entry name" value="Acyl_Trfase/lysoPLipase"/>
</dbReference>
<dbReference type="SUPFAM" id="SSF52151">
    <property type="entry name" value="FabD/lysophospholipase-like"/>
    <property type="match status" value="1"/>
</dbReference>
<evidence type="ECO:0000256" key="1">
    <source>
        <dbReference type="ARBA" id="ARBA00010240"/>
    </source>
</evidence>
<feature type="short sequence motif" description="DGA/G" evidence="5">
    <location>
        <begin position="310"/>
        <end position="312"/>
    </location>
</feature>
<dbReference type="AlphaFoldDB" id="A0AAN9L9I6"/>
<accession>A0AAN9L9I6</accession>
<keyword evidence="2 6" id="KW-0378">Hydrolase</keyword>
<sequence length="496" mass="54247">MFFDRHIHSLSFIPHSLYKHTFHSFLRHHNSTNTNPRQNLFLSLNFLSLKKAFNRIVEMAALSTSPMNLNMIDSTFEVDKLTYEIFSILENKFLFGYGDTENPKNSVPNSVHFPARDSKHAAGKVRILCIDGAGATDGILAAKSLVHLEACIRRKSGNPNAHIAGYFDAVAGSGVGGVLAALLFTRGRDGQPMFTAEEALKFLTDNRRKISRRSGILRRVIRPAATKAEKLFRMTFGECTLKDTVKPVLIPCYDLVTRAPFVFSRADALEIDGYDFKMRDVCAATSANPSSVGPMEIRSIDGRTKIVAVDGGVAMNNPTATAITHVLNNKHEFPFCNGVSDLLVLSLGNGESDFNAVKSPSGFVRIAGEGASDMVDQAVSMAFGECRMSNYVRIQSNGIMAKANKGTEVKSSKTTSDLLAVSEEMLTQKNVESVLFKGKKVMENTNLDKLELFGGELIKEQERRKTSILPTVVLKNASPSPRTSSATTLSTLSSSC</sequence>
<comment type="similarity">
    <text evidence="1 6">Belongs to the patatin family.</text>
</comment>
<evidence type="ECO:0000256" key="2">
    <source>
        <dbReference type="ARBA" id="ARBA00022801"/>
    </source>
</evidence>
<reference evidence="9 10" key="1">
    <citation type="submission" date="2024-01" db="EMBL/GenBank/DDBJ databases">
        <title>The genomes of 5 underutilized Papilionoideae crops provide insights into root nodulation and disease resistanc.</title>
        <authorList>
            <person name="Jiang F."/>
        </authorList>
    </citation>
    <scope>NUCLEOTIDE SEQUENCE [LARGE SCALE GENOMIC DNA]</scope>
    <source>
        <strain evidence="9">LVBAO_FW01</strain>
        <tissue evidence="9">Leaves</tissue>
    </source>
</reference>
<keyword evidence="4 6" id="KW-0443">Lipid metabolism</keyword>
<dbReference type="PANTHER" id="PTHR32241">
    <property type="entry name" value="PATATIN-LIKE PROTEIN 6"/>
    <property type="match status" value="1"/>
</dbReference>
<dbReference type="GO" id="GO:0016042">
    <property type="term" value="P:lipid catabolic process"/>
    <property type="evidence" value="ECO:0007669"/>
    <property type="project" value="UniProtKB-KW"/>
</dbReference>
<evidence type="ECO:0000256" key="3">
    <source>
        <dbReference type="ARBA" id="ARBA00022963"/>
    </source>
</evidence>
<comment type="caution">
    <text evidence="5">Lacks conserved residue(s) required for the propagation of feature annotation.</text>
</comment>
<evidence type="ECO:0000256" key="4">
    <source>
        <dbReference type="ARBA" id="ARBA00023098"/>
    </source>
</evidence>
<dbReference type="PANTHER" id="PTHR32241:SF12">
    <property type="entry name" value="OS03G0784100 PROTEIN"/>
    <property type="match status" value="1"/>
</dbReference>
<evidence type="ECO:0000313" key="10">
    <source>
        <dbReference type="Proteomes" id="UP001367508"/>
    </source>
</evidence>
<dbReference type="PROSITE" id="PS51635">
    <property type="entry name" value="PNPLA"/>
    <property type="match status" value="1"/>
</dbReference>
<organism evidence="9 10">
    <name type="scientific">Canavalia gladiata</name>
    <name type="common">Sword bean</name>
    <name type="synonym">Dolichos gladiatus</name>
    <dbReference type="NCBI Taxonomy" id="3824"/>
    <lineage>
        <taxon>Eukaryota</taxon>
        <taxon>Viridiplantae</taxon>
        <taxon>Streptophyta</taxon>
        <taxon>Embryophyta</taxon>
        <taxon>Tracheophyta</taxon>
        <taxon>Spermatophyta</taxon>
        <taxon>Magnoliopsida</taxon>
        <taxon>eudicotyledons</taxon>
        <taxon>Gunneridae</taxon>
        <taxon>Pentapetalae</taxon>
        <taxon>rosids</taxon>
        <taxon>fabids</taxon>
        <taxon>Fabales</taxon>
        <taxon>Fabaceae</taxon>
        <taxon>Papilionoideae</taxon>
        <taxon>50 kb inversion clade</taxon>
        <taxon>NPAAA clade</taxon>
        <taxon>indigoferoid/millettioid clade</taxon>
        <taxon>Phaseoleae</taxon>
        <taxon>Canavalia</taxon>
    </lineage>
</organism>
<dbReference type="Proteomes" id="UP001367508">
    <property type="component" value="Unassembled WGS sequence"/>
</dbReference>
<protein>
    <recommendedName>
        <fullName evidence="6">Patatin</fullName>
        <ecNumber evidence="6">3.1.1.-</ecNumber>
    </recommendedName>
</protein>
<dbReference type="InterPro" id="IPR002641">
    <property type="entry name" value="PNPLA_dom"/>
</dbReference>